<feature type="compositionally biased region" description="Acidic residues" evidence="1">
    <location>
        <begin position="980"/>
        <end position="989"/>
    </location>
</feature>
<evidence type="ECO:0000256" key="1">
    <source>
        <dbReference type="SAM" id="MobiDB-lite"/>
    </source>
</evidence>
<dbReference type="AlphaFoldDB" id="A0AAV9V8Y4"/>
<dbReference type="EMBL" id="JAVHNS010000004">
    <property type="protein sequence ID" value="KAK6358078.1"/>
    <property type="molecule type" value="Genomic_DNA"/>
</dbReference>
<feature type="region of interest" description="Disordered" evidence="1">
    <location>
        <begin position="68"/>
        <end position="91"/>
    </location>
</feature>
<keyword evidence="3" id="KW-1185">Reference proteome</keyword>
<feature type="compositionally biased region" description="Polar residues" evidence="1">
    <location>
        <begin position="1042"/>
        <end position="1064"/>
    </location>
</feature>
<protein>
    <submittedName>
        <fullName evidence="2">Uncharacterized protein</fullName>
    </submittedName>
</protein>
<feature type="region of interest" description="Disordered" evidence="1">
    <location>
        <begin position="338"/>
        <end position="364"/>
    </location>
</feature>
<dbReference type="Proteomes" id="UP001373714">
    <property type="component" value="Unassembled WGS sequence"/>
</dbReference>
<accession>A0AAV9V8Y4</accession>
<feature type="compositionally biased region" description="Low complexity" evidence="1">
    <location>
        <begin position="1089"/>
        <end position="1098"/>
    </location>
</feature>
<feature type="region of interest" description="Disordered" evidence="1">
    <location>
        <begin position="979"/>
        <end position="1098"/>
    </location>
</feature>
<gene>
    <name evidence="2" type="ORF">TWF730_007433</name>
</gene>
<name>A0AAV9V8Y4_9PEZI</name>
<feature type="region of interest" description="Disordered" evidence="1">
    <location>
        <begin position="172"/>
        <end position="193"/>
    </location>
</feature>
<reference evidence="2 3" key="1">
    <citation type="submission" date="2019-10" db="EMBL/GenBank/DDBJ databases">
        <authorList>
            <person name="Palmer J.M."/>
        </authorList>
    </citation>
    <scope>NUCLEOTIDE SEQUENCE [LARGE SCALE GENOMIC DNA]</scope>
    <source>
        <strain evidence="2 3">TWF730</strain>
    </source>
</reference>
<sequence length="1151" mass="127693">MRWNFWKKKEKAPMPTRSEDITAMRGASVATLLEIEKRHLKRLKKEGTTQYRMEMQVESVRRWERSEKERKKMEKARKKFEKSQASRMERHARARRWVNKVSVWCGWGYVTPPEGPQNDKKAPSQPQGSDYGPVLQGEDGGPEVRTGPWNEQLSEQFAFPMEEMRRVRAEIEHGSTEGSTVEESSDDDLPREGAKQAVKEGFRLYKNLNKAERVLGQRIDLSAYELATKSAAWPPRVAWADLTTPVPPHEQPGWVMPPRAPGEPPLPDAAVLNGPPRPDPYEKSTTKWSLPPIGGVSVTAPAPVPAPVPVPVPVPVSAPVSAPDTAVLKGRRRGVGEDGPVIFIPSVDETPTPTPTPTTASDDGCQGRAEFMPLSLVCGNPQQGITVAEELASGGESSKLPRVGKLLELARRPILQIKGFGVPWRLYKRTEEDHLRGERVLDAHGIDMELFQFRRRGDPYRDSGVTRLNFESTIDHQKAEEILKSVRENGKHPADTFQSIKGIRLPQEGSDDDSDYHDLVQACVAASEGDPEYADLNAEIQEGIEESESHERRRLMNRLEIRRKEVKEKGIANQQKFFASAYDLYGMYESFKDQGPVTDTVTGTVTGTEQQLLSDNGFYQYQNACSSLSEFGDREVPAVRKVAENLPSLESSGVQIRDTSDRINPEKIPGPTAMLLQVEQTVLPVLKDAPVQNIIHGLGSEDRSSSKNLRVPVDVESLSTWNLSKKSSSGGDFLDLVAKNRPPPKNPCAAANVRPLSPSSLSTISACRGDPGQPVPSFLEPPQMAPTVIVRPKDTTTNSPFGLYDRPFGPRPQMPLLTMEGTASGILVNAVVKVKNERASRGDDCSRLQSAPETPEDELYILKFNYEVIIAAKRLASQAGNETCAYNVVRYACEQLKVELPNSAGLSSFDLETWFMRDYYERRAGAKALRRLQRELLLQHAEREAGLLPPQAEEKAELLRQQEADYVLRHQRGLLLLQSDETDETGVDTETERFETGENNDAIPNSPNGPNFQKDAAFGNDNQSRPENQLDTLEPEGHPETSRPTSPFSFLPSNGGSSQAQPSSPARDIPVRNSPQSDSSAKTIRRRSSVGSAPSAPAAEAYLHGIPEDFLRRHAQMANARIVEPEVQAQAPGIIRRARVRPRRSRMEDAT</sequence>
<feature type="compositionally biased region" description="Basic and acidic residues" evidence="1">
    <location>
        <begin position="81"/>
        <end position="91"/>
    </location>
</feature>
<feature type="compositionally biased region" description="Polar residues" evidence="1">
    <location>
        <begin position="997"/>
        <end position="1011"/>
    </location>
</feature>
<comment type="caution">
    <text evidence="2">The sequence shown here is derived from an EMBL/GenBank/DDBJ whole genome shotgun (WGS) entry which is preliminary data.</text>
</comment>
<feature type="region of interest" description="Disordered" evidence="1">
    <location>
        <begin position="109"/>
        <end position="148"/>
    </location>
</feature>
<feature type="compositionally biased region" description="Polar residues" evidence="1">
    <location>
        <begin position="1073"/>
        <end position="1082"/>
    </location>
</feature>
<proteinExistence type="predicted"/>
<feature type="compositionally biased region" description="Polar residues" evidence="1">
    <location>
        <begin position="1020"/>
        <end position="1031"/>
    </location>
</feature>
<evidence type="ECO:0000313" key="2">
    <source>
        <dbReference type="EMBL" id="KAK6358078.1"/>
    </source>
</evidence>
<evidence type="ECO:0000313" key="3">
    <source>
        <dbReference type="Proteomes" id="UP001373714"/>
    </source>
</evidence>
<organism evidence="2 3">
    <name type="scientific">Orbilia blumenaviensis</name>
    <dbReference type="NCBI Taxonomy" id="1796055"/>
    <lineage>
        <taxon>Eukaryota</taxon>
        <taxon>Fungi</taxon>
        <taxon>Dikarya</taxon>
        <taxon>Ascomycota</taxon>
        <taxon>Pezizomycotina</taxon>
        <taxon>Orbiliomycetes</taxon>
        <taxon>Orbiliales</taxon>
        <taxon>Orbiliaceae</taxon>
        <taxon>Orbilia</taxon>
    </lineage>
</organism>